<accession>A0AA35ZUM1</accession>
<dbReference type="Proteomes" id="UP001177003">
    <property type="component" value="Chromosome 8"/>
</dbReference>
<proteinExistence type="predicted"/>
<protein>
    <submittedName>
        <fullName evidence="1">Uncharacterized protein</fullName>
    </submittedName>
</protein>
<evidence type="ECO:0000313" key="1">
    <source>
        <dbReference type="EMBL" id="CAI9298609.1"/>
    </source>
</evidence>
<sequence length="104" mass="12539">MNISFQLYFTFTRWLFLVFLQISSFRLLDHCIIMEWDSQQMRPVDKHDDCKLNNKVENTRVPLKYIIKQDVKNNPIMVYMKGVLVCSRNNLDDYELQNVEIMSN</sequence>
<evidence type="ECO:0000313" key="2">
    <source>
        <dbReference type="Proteomes" id="UP001177003"/>
    </source>
</evidence>
<reference evidence="1" key="1">
    <citation type="submission" date="2023-04" db="EMBL/GenBank/DDBJ databases">
        <authorList>
            <person name="Vijverberg K."/>
            <person name="Xiong W."/>
            <person name="Schranz E."/>
        </authorList>
    </citation>
    <scope>NUCLEOTIDE SEQUENCE</scope>
</reference>
<dbReference type="AlphaFoldDB" id="A0AA35ZUM1"/>
<name>A0AA35ZUM1_LACSI</name>
<keyword evidence="2" id="KW-1185">Reference proteome</keyword>
<dbReference type="EMBL" id="OX465084">
    <property type="protein sequence ID" value="CAI9298609.1"/>
    <property type="molecule type" value="Genomic_DNA"/>
</dbReference>
<organism evidence="1 2">
    <name type="scientific">Lactuca saligna</name>
    <name type="common">Willowleaf lettuce</name>
    <dbReference type="NCBI Taxonomy" id="75948"/>
    <lineage>
        <taxon>Eukaryota</taxon>
        <taxon>Viridiplantae</taxon>
        <taxon>Streptophyta</taxon>
        <taxon>Embryophyta</taxon>
        <taxon>Tracheophyta</taxon>
        <taxon>Spermatophyta</taxon>
        <taxon>Magnoliopsida</taxon>
        <taxon>eudicotyledons</taxon>
        <taxon>Gunneridae</taxon>
        <taxon>Pentapetalae</taxon>
        <taxon>asterids</taxon>
        <taxon>campanulids</taxon>
        <taxon>Asterales</taxon>
        <taxon>Asteraceae</taxon>
        <taxon>Cichorioideae</taxon>
        <taxon>Cichorieae</taxon>
        <taxon>Lactucinae</taxon>
        <taxon>Lactuca</taxon>
    </lineage>
</organism>
<gene>
    <name evidence="1" type="ORF">LSALG_LOCUS37364</name>
</gene>